<dbReference type="AlphaFoldDB" id="A0A7H8R5N5"/>
<dbReference type="RefSeq" id="XP_035347873.1">
    <property type="nucleotide sequence ID" value="XM_035491980.1"/>
</dbReference>
<organism evidence="7 8">
    <name type="scientific">Talaromyces rugulosus</name>
    <name type="common">Penicillium rugulosum</name>
    <dbReference type="NCBI Taxonomy" id="121627"/>
    <lineage>
        <taxon>Eukaryota</taxon>
        <taxon>Fungi</taxon>
        <taxon>Dikarya</taxon>
        <taxon>Ascomycota</taxon>
        <taxon>Pezizomycotina</taxon>
        <taxon>Eurotiomycetes</taxon>
        <taxon>Eurotiomycetidae</taxon>
        <taxon>Eurotiales</taxon>
        <taxon>Trichocomaceae</taxon>
        <taxon>Talaromyces</taxon>
        <taxon>Talaromyces sect. Islandici</taxon>
    </lineage>
</organism>
<evidence type="ECO:0000256" key="6">
    <source>
        <dbReference type="ARBA" id="ARBA00023242"/>
    </source>
</evidence>
<dbReference type="PANTHER" id="PTHR40626">
    <property type="entry name" value="MIP31509P"/>
    <property type="match status" value="1"/>
</dbReference>
<dbReference type="GO" id="GO:0005634">
    <property type="term" value="C:nucleus"/>
    <property type="evidence" value="ECO:0007669"/>
    <property type="project" value="UniProtKB-SubCell"/>
</dbReference>
<dbReference type="GO" id="GO:0008270">
    <property type="term" value="F:zinc ion binding"/>
    <property type="evidence" value="ECO:0007669"/>
    <property type="project" value="UniProtKB-KW"/>
</dbReference>
<sequence>MASIGASYYEDTATANDLFFTARYSLMNYAIRYRNLSLPASGEGGLLNEWQAWIEYESIVRTNYAIYVFLCTLSVNFEVPNALLDSDMKDCHLPCNEDIWLSPTPQTWLAVRQYDSNPPIRFSDAMRELNSPQTQPTVAFTAFGGYVTFHALVKQLGNLNQGPVWLAIVAPTLLNSLELALEKWRMSFEKDFEYPFFPRYPQGVLVINSISLYRQAHVRLCGDFGPLRSAMATRDVQEIVRGMNSINVPITRTKTCLKAARCAIDALRTPIRLTLHNFSTPEEQESVKLTLETRGELNLAPVHAQKPFATQLVYAWALIFERCNATKVQGILAEALNIYASTL</sequence>
<dbReference type="PANTHER" id="PTHR40626:SF13">
    <property type="entry name" value="RESPIRATION FACTOR 2-RELATED"/>
    <property type="match status" value="1"/>
</dbReference>
<evidence type="ECO:0000256" key="5">
    <source>
        <dbReference type="ARBA" id="ARBA00022833"/>
    </source>
</evidence>
<keyword evidence="6" id="KW-0539">Nucleus</keyword>
<dbReference type="GO" id="GO:0000785">
    <property type="term" value="C:chromatin"/>
    <property type="evidence" value="ECO:0007669"/>
    <property type="project" value="TreeGrafter"/>
</dbReference>
<dbReference type="GO" id="GO:0000978">
    <property type="term" value="F:RNA polymerase II cis-regulatory region sequence-specific DNA binding"/>
    <property type="evidence" value="ECO:0007669"/>
    <property type="project" value="InterPro"/>
</dbReference>
<dbReference type="GeneID" id="55996339"/>
<keyword evidence="2" id="KW-0479">Metal-binding</keyword>
<dbReference type="GO" id="GO:0000981">
    <property type="term" value="F:DNA-binding transcription factor activity, RNA polymerase II-specific"/>
    <property type="evidence" value="ECO:0007669"/>
    <property type="project" value="InterPro"/>
</dbReference>
<evidence type="ECO:0000256" key="3">
    <source>
        <dbReference type="ARBA" id="ARBA00022737"/>
    </source>
</evidence>
<comment type="subcellular location">
    <subcellularLocation>
        <location evidence="1">Nucleus</location>
    </subcellularLocation>
</comment>
<dbReference type="KEGG" id="trg:TRUGW13939_08854"/>
<evidence type="ECO:0000256" key="4">
    <source>
        <dbReference type="ARBA" id="ARBA00022771"/>
    </source>
</evidence>
<dbReference type="EMBL" id="CP055902">
    <property type="protein sequence ID" value="QKX61699.1"/>
    <property type="molecule type" value="Genomic_DNA"/>
</dbReference>
<evidence type="ECO:0000256" key="2">
    <source>
        <dbReference type="ARBA" id="ARBA00022723"/>
    </source>
</evidence>
<name>A0A7H8R5N5_TALRU</name>
<evidence type="ECO:0000313" key="8">
    <source>
        <dbReference type="Proteomes" id="UP000509510"/>
    </source>
</evidence>
<proteinExistence type="predicted"/>
<protein>
    <submittedName>
        <fullName evidence="7">Uncharacterized protein</fullName>
    </submittedName>
</protein>
<dbReference type="InterPro" id="IPR051059">
    <property type="entry name" value="VerF-like"/>
</dbReference>
<evidence type="ECO:0000256" key="1">
    <source>
        <dbReference type="ARBA" id="ARBA00004123"/>
    </source>
</evidence>
<reference evidence="8" key="1">
    <citation type="submission" date="2020-06" db="EMBL/GenBank/DDBJ databases">
        <title>A chromosome-scale genome assembly of Talaromyces rugulosus W13939.</title>
        <authorList>
            <person name="Wang B."/>
            <person name="Guo L."/>
            <person name="Ye K."/>
            <person name="Wang L."/>
        </authorList>
    </citation>
    <scope>NUCLEOTIDE SEQUENCE [LARGE SCALE GENOMIC DNA]</scope>
    <source>
        <strain evidence="8">W13939</strain>
    </source>
</reference>
<dbReference type="OrthoDB" id="4481619at2759"/>
<keyword evidence="4" id="KW-0863">Zinc-finger</keyword>
<dbReference type="Proteomes" id="UP000509510">
    <property type="component" value="Chromosome V"/>
</dbReference>
<evidence type="ECO:0000313" key="7">
    <source>
        <dbReference type="EMBL" id="QKX61699.1"/>
    </source>
</evidence>
<accession>A0A7H8R5N5</accession>
<keyword evidence="3" id="KW-0677">Repeat</keyword>
<keyword evidence="8" id="KW-1185">Reference proteome</keyword>
<gene>
    <name evidence="7" type="ORF">TRUGW13939_08854</name>
</gene>
<keyword evidence="5" id="KW-0862">Zinc</keyword>